<sequence length="179" mass="20941">MEAKLLEEFKKSGICITSYSHELLKNYMKEEELDTLIKNIEKGYVGKVNKFICYLYFMNDFSNVSYETVKKYEVKLKEMLGLKFSPPNVSMARPIKELKSTSLTEEEREFYKYILSLVLVPTEYITPKGLITINFNVDILSLIYNSEIGDEYIDKVDTLMDVIYDDLIVLNNILYIQNC</sequence>
<dbReference type="KEGG" id="vg:35381738"/>
<keyword evidence="2" id="KW-1185">Reference proteome</keyword>
<dbReference type="RefSeq" id="YP_009449283.1">
    <property type="nucleotide sequence ID" value="NC_036594.1"/>
</dbReference>
<dbReference type="GeneID" id="35381738"/>
<protein>
    <submittedName>
        <fullName evidence="1">Uncharacterized protein</fullName>
    </submittedName>
</protein>
<dbReference type="Proteomes" id="UP000236316">
    <property type="component" value="Segment"/>
</dbReference>
<dbReference type="EMBL" id="LT906555">
    <property type="protein sequence ID" value="SNW62981.1"/>
    <property type="molecule type" value="Genomic_DNA"/>
</dbReference>
<gene>
    <name evidence="1" type="ORF">ORPV_1077</name>
</gene>
<evidence type="ECO:0000313" key="2">
    <source>
        <dbReference type="Proteomes" id="UP000236316"/>
    </source>
</evidence>
<proteinExistence type="predicted"/>
<accession>A0A2I2L632</accession>
<organism evidence="1">
    <name type="scientific">Orpheovirus IHUMI-LCC2</name>
    <dbReference type="NCBI Taxonomy" id="2023057"/>
    <lineage>
        <taxon>Viruses</taxon>
        <taxon>Varidnaviria</taxon>
        <taxon>Bamfordvirae</taxon>
        <taxon>Nucleocytoviricota</taxon>
        <taxon>Megaviricetes</taxon>
        <taxon>Pimascovirales</taxon>
        <taxon>Ocovirineae</taxon>
        <taxon>Orpheoviridae</taxon>
        <taxon>Alphaorpheovirus</taxon>
        <taxon>Alphaorpheovirus massiliense</taxon>
    </lineage>
</organism>
<name>A0A2I2L632_9VIRU</name>
<reference evidence="1" key="1">
    <citation type="submission" date="2017-08" db="EMBL/GenBank/DDBJ databases">
        <authorList>
            <consortium name="Urmite Genomes"/>
        </authorList>
    </citation>
    <scope>NUCLEOTIDE SEQUENCE [LARGE SCALE GENOMIC DNA]</scope>
    <source>
        <strain evidence="1">IHUMI-LCC2</strain>
    </source>
</reference>
<evidence type="ECO:0000313" key="1">
    <source>
        <dbReference type="EMBL" id="SNW62981.1"/>
    </source>
</evidence>